<reference evidence="1 2" key="1">
    <citation type="submission" date="2020-08" db="EMBL/GenBank/DDBJ databases">
        <title>Sequencing the genomes of 1000 actinobacteria strains.</title>
        <authorList>
            <person name="Klenk H.-P."/>
        </authorList>
    </citation>
    <scope>NUCLEOTIDE SEQUENCE [LARGE SCALE GENOMIC DNA]</scope>
    <source>
        <strain evidence="1 2">DSM 43768</strain>
    </source>
</reference>
<dbReference type="AlphaFoldDB" id="A0A7X0NWI3"/>
<evidence type="ECO:0000313" key="1">
    <source>
        <dbReference type="EMBL" id="MBB6550901.1"/>
    </source>
</evidence>
<dbReference type="RefSeq" id="WP_185105085.1">
    <property type="nucleotide sequence ID" value="NZ_BAAAXY010000145.1"/>
</dbReference>
<dbReference type="Proteomes" id="UP000565579">
    <property type="component" value="Unassembled WGS sequence"/>
</dbReference>
<name>A0A7X0NWI3_9ACTN</name>
<dbReference type="EMBL" id="JACHMI010000001">
    <property type="protein sequence ID" value="MBB6550901.1"/>
    <property type="molecule type" value="Genomic_DNA"/>
</dbReference>
<protein>
    <submittedName>
        <fullName evidence="1">Uncharacterized protein</fullName>
    </submittedName>
</protein>
<proteinExistence type="predicted"/>
<organism evidence="1 2">
    <name type="scientific">Nonomuraea rubra</name>
    <dbReference type="NCBI Taxonomy" id="46180"/>
    <lineage>
        <taxon>Bacteria</taxon>
        <taxon>Bacillati</taxon>
        <taxon>Actinomycetota</taxon>
        <taxon>Actinomycetes</taxon>
        <taxon>Streptosporangiales</taxon>
        <taxon>Streptosporangiaceae</taxon>
        <taxon>Nonomuraea</taxon>
    </lineage>
</organism>
<sequence>MTSTLNVLWQRPVRLAGLTPAALARVGRRADGRLRVALPTADLRAVWSVVTQAAERAGRDSSELRLVVRVNPALVDLPAPAAQVTHVGTVSQVVEFLHEVAGAGAGEAFADVQASARSHGEFLEIAEALVTCLDR</sequence>
<accession>A0A7X0NWI3</accession>
<dbReference type="GO" id="GO:0016705">
    <property type="term" value="F:oxidoreductase activity, acting on paired donors, with incorporation or reduction of molecular oxygen"/>
    <property type="evidence" value="ECO:0007669"/>
    <property type="project" value="InterPro"/>
</dbReference>
<dbReference type="Gene3D" id="3.20.20.30">
    <property type="entry name" value="Luciferase-like domain"/>
    <property type="match status" value="1"/>
</dbReference>
<dbReference type="InterPro" id="IPR036661">
    <property type="entry name" value="Luciferase-like_sf"/>
</dbReference>
<gene>
    <name evidence="1" type="ORF">HD593_005696</name>
</gene>
<comment type="caution">
    <text evidence="1">The sequence shown here is derived from an EMBL/GenBank/DDBJ whole genome shotgun (WGS) entry which is preliminary data.</text>
</comment>
<dbReference type="SUPFAM" id="SSF51679">
    <property type="entry name" value="Bacterial luciferase-like"/>
    <property type="match status" value="1"/>
</dbReference>
<keyword evidence="2" id="KW-1185">Reference proteome</keyword>
<evidence type="ECO:0000313" key="2">
    <source>
        <dbReference type="Proteomes" id="UP000565579"/>
    </source>
</evidence>